<dbReference type="Proteomes" id="UP000271098">
    <property type="component" value="Unassembled WGS sequence"/>
</dbReference>
<dbReference type="OrthoDB" id="5865850at2759"/>
<feature type="compositionally biased region" description="Pro residues" evidence="1">
    <location>
        <begin position="42"/>
        <end position="52"/>
    </location>
</feature>
<protein>
    <submittedName>
        <fullName evidence="4">Homeotic protein antennapedia</fullName>
    </submittedName>
</protein>
<dbReference type="WBParaSite" id="GPUH_0000456901-mRNA-1">
    <property type="protein sequence ID" value="GPUH_0000456901-mRNA-1"/>
    <property type="gene ID" value="GPUH_0000456901"/>
</dbReference>
<reference evidence="4" key="1">
    <citation type="submission" date="2016-06" db="UniProtKB">
        <authorList>
            <consortium name="WormBaseParasite"/>
        </authorList>
    </citation>
    <scope>IDENTIFICATION</scope>
</reference>
<keyword evidence="3" id="KW-1185">Reference proteome</keyword>
<feature type="region of interest" description="Disordered" evidence="1">
    <location>
        <begin position="1"/>
        <end position="114"/>
    </location>
</feature>
<accession>A0A183D771</accession>
<evidence type="ECO:0000313" key="4">
    <source>
        <dbReference type="WBParaSite" id="GPUH_0000456901-mRNA-1"/>
    </source>
</evidence>
<organism evidence="4">
    <name type="scientific">Gongylonema pulchrum</name>
    <dbReference type="NCBI Taxonomy" id="637853"/>
    <lineage>
        <taxon>Eukaryota</taxon>
        <taxon>Metazoa</taxon>
        <taxon>Ecdysozoa</taxon>
        <taxon>Nematoda</taxon>
        <taxon>Chromadorea</taxon>
        <taxon>Rhabditida</taxon>
        <taxon>Spirurina</taxon>
        <taxon>Spiruromorpha</taxon>
        <taxon>Spiruroidea</taxon>
        <taxon>Gongylonematidae</taxon>
        <taxon>Gongylonema</taxon>
    </lineage>
</organism>
<evidence type="ECO:0000256" key="1">
    <source>
        <dbReference type="SAM" id="MobiDB-lite"/>
    </source>
</evidence>
<dbReference type="EMBL" id="UYRT01008736">
    <property type="protein sequence ID" value="VDK45851.1"/>
    <property type="molecule type" value="Genomic_DNA"/>
</dbReference>
<feature type="compositionally biased region" description="Polar residues" evidence="1">
    <location>
        <begin position="1"/>
        <end position="11"/>
    </location>
</feature>
<name>A0A183D771_9BILA</name>
<gene>
    <name evidence="2" type="ORF">GPUH_LOCUS4562</name>
</gene>
<dbReference type="AlphaFoldDB" id="A0A183D771"/>
<proteinExistence type="predicted"/>
<evidence type="ECO:0000313" key="2">
    <source>
        <dbReference type="EMBL" id="VDK45851.1"/>
    </source>
</evidence>
<evidence type="ECO:0000313" key="3">
    <source>
        <dbReference type="Proteomes" id="UP000271098"/>
    </source>
</evidence>
<reference evidence="2 3" key="2">
    <citation type="submission" date="2018-11" db="EMBL/GenBank/DDBJ databases">
        <authorList>
            <consortium name="Pathogen Informatics"/>
        </authorList>
    </citation>
    <scope>NUCLEOTIDE SEQUENCE [LARGE SCALE GENOMIC DNA]</scope>
</reference>
<sequence length="154" mass="16976">MSKNGTNNPNRQGGGISDDEEMEDNSPANEVPASSAPQQPQQQPPQQPPQPQQQPQQQRQQQQLQQQNATSPVLDHTGWPALQLGGAHPGMPGGALPSMVPLQQQQQQPAGMPSFEKYCEQSEMKAYMYDPMAGYQWQQPGAAYMQPPNYYSSI</sequence>
<feature type="compositionally biased region" description="Low complexity" evidence="1">
    <location>
        <begin position="53"/>
        <end position="67"/>
    </location>
</feature>